<dbReference type="EMBL" id="JACHEX010000005">
    <property type="protein sequence ID" value="MBB6063252.1"/>
    <property type="molecule type" value="Genomic_DNA"/>
</dbReference>
<dbReference type="AlphaFoldDB" id="A0A841GHZ3"/>
<evidence type="ECO:0000313" key="3">
    <source>
        <dbReference type="Proteomes" id="UP000555828"/>
    </source>
</evidence>
<protein>
    <recommendedName>
        <fullName evidence="1">DRTGG domain-containing protein</fullName>
    </recommendedName>
</protein>
<comment type="caution">
    <text evidence="2">The sequence shown here is derived from an EMBL/GenBank/DDBJ whole genome shotgun (WGS) entry which is preliminary data.</text>
</comment>
<dbReference type="InterPro" id="IPR028979">
    <property type="entry name" value="Ser_kin/Pase_Hpr-like_N_sf"/>
</dbReference>
<name>A0A841GHZ3_9BACT</name>
<dbReference type="RefSeq" id="WP_184619844.1">
    <property type="nucleotide sequence ID" value="NZ_JACHEX010000005.1"/>
</dbReference>
<dbReference type="Pfam" id="PF07085">
    <property type="entry name" value="DRTGG"/>
    <property type="match status" value="1"/>
</dbReference>
<dbReference type="Gene3D" id="3.40.1390.20">
    <property type="entry name" value="HprK N-terminal domain-like"/>
    <property type="match status" value="1"/>
</dbReference>
<evidence type="ECO:0000313" key="2">
    <source>
        <dbReference type="EMBL" id="MBB6063252.1"/>
    </source>
</evidence>
<keyword evidence="3" id="KW-1185">Reference proteome</keyword>
<sequence length="116" mass="12611">MKLKEIINLLNAKLIVDNGIENIEVEKVAASDLMSDVLAFGEEGSLLVTGLASPQCVRTASVVGIPAVIIVRNREIMPETIKIAELNGISLILTKYGMFETCGILYKHGLKPINKF</sequence>
<reference evidence="2 3" key="1">
    <citation type="submission" date="2020-08" db="EMBL/GenBank/DDBJ databases">
        <title>Genomic Encyclopedia of Type Strains, Phase IV (KMG-IV): sequencing the most valuable type-strain genomes for metagenomic binning, comparative biology and taxonomic classification.</title>
        <authorList>
            <person name="Goeker M."/>
        </authorList>
    </citation>
    <scope>NUCLEOTIDE SEQUENCE [LARGE SCALE GENOMIC DNA]</scope>
    <source>
        <strain evidence="2 3">DSM 13481</strain>
    </source>
</reference>
<proteinExistence type="predicted"/>
<gene>
    <name evidence="2" type="ORF">HNP65_001716</name>
</gene>
<dbReference type="InterPro" id="IPR010766">
    <property type="entry name" value="DRTGG"/>
</dbReference>
<dbReference type="Proteomes" id="UP000555828">
    <property type="component" value="Unassembled WGS sequence"/>
</dbReference>
<dbReference type="SUPFAM" id="SSF75138">
    <property type="entry name" value="HprK N-terminal domain-like"/>
    <property type="match status" value="1"/>
</dbReference>
<feature type="domain" description="DRTGG" evidence="1">
    <location>
        <begin position="5"/>
        <end position="104"/>
    </location>
</feature>
<organism evidence="2 3">
    <name type="scientific">Thermosipho japonicus</name>
    <dbReference type="NCBI Taxonomy" id="90323"/>
    <lineage>
        <taxon>Bacteria</taxon>
        <taxon>Thermotogati</taxon>
        <taxon>Thermotogota</taxon>
        <taxon>Thermotogae</taxon>
        <taxon>Thermotogales</taxon>
        <taxon>Fervidobacteriaceae</taxon>
        <taxon>Thermosipho</taxon>
    </lineage>
</organism>
<evidence type="ECO:0000259" key="1">
    <source>
        <dbReference type="Pfam" id="PF07085"/>
    </source>
</evidence>
<accession>A0A841GHZ3</accession>